<dbReference type="EMBL" id="CP101509">
    <property type="protein sequence ID" value="UTV29652.1"/>
    <property type="molecule type" value="Genomic_DNA"/>
</dbReference>
<dbReference type="SMART" id="SM00028">
    <property type="entry name" value="TPR"/>
    <property type="match status" value="5"/>
</dbReference>
<organism evidence="6 7">
    <name type="scientific">Photobacterium atrarenae</name>
    <dbReference type="NCBI Taxonomy" id="865757"/>
    <lineage>
        <taxon>Bacteria</taxon>
        <taxon>Pseudomonadati</taxon>
        <taxon>Pseudomonadota</taxon>
        <taxon>Gammaproteobacteria</taxon>
        <taxon>Vibrionales</taxon>
        <taxon>Vibrionaceae</taxon>
        <taxon>Photobacterium</taxon>
    </lineage>
</organism>
<dbReference type="Pfam" id="PF14559">
    <property type="entry name" value="TPR_19"/>
    <property type="match status" value="1"/>
</dbReference>
<evidence type="ECO:0000256" key="1">
    <source>
        <dbReference type="ARBA" id="ARBA00022729"/>
    </source>
</evidence>
<proteinExistence type="predicted"/>
<dbReference type="Pfam" id="PF09699">
    <property type="entry name" value="Paired_CXXCH_1"/>
    <property type="match status" value="1"/>
</dbReference>
<evidence type="ECO:0000259" key="5">
    <source>
        <dbReference type="Pfam" id="PF13435"/>
    </source>
</evidence>
<dbReference type="Proteomes" id="UP001057998">
    <property type="component" value="Chromosome 2"/>
</dbReference>
<dbReference type="Pfam" id="PF13435">
    <property type="entry name" value="Cytochrome_C554"/>
    <property type="match status" value="2"/>
</dbReference>
<dbReference type="InterPro" id="IPR011990">
    <property type="entry name" value="TPR-like_helical_dom_sf"/>
</dbReference>
<dbReference type="Gene3D" id="1.10.1130.10">
    <property type="entry name" value="Flavocytochrome C3, Chain A"/>
    <property type="match status" value="2"/>
</dbReference>
<feature type="domain" description="Doubled CXXCH motif" evidence="4">
    <location>
        <begin position="318"/>
        <end position="344"/>
    </location>
</feature>
<dbReference type="InterPro" id="IPR036280">
    <property type="entry name" value="Multihaem_cyt_sf"/>
</dbReference>
<dbReference type="InterPro" id="IPR010177">
    <property type="entry name" value="Paired_CXXCH_1"/>
</dbReference>
<keyword evidence="1 3" id="KW-0732">Signal</keyword>
<evidence type="ECO:0000256" key="3">
    <source>
        <dbReference type="SAM" id="SignalP"/>
    </source>
</evidence>
<evidence type="ECO:0000313" key="6">
    <source>
        <dbReference type="EMBL" id="UTV29652.1"/>
    </source>
</evidence>
<protein>
    <submittedName>
        <fullName evidence="6">Tetratricopeptide repeat protein</fullName>
    </submittedName>
</protein>
<dbReference type="PANTHER" id="PTHR35038">
    <property type="entry name" value="DISSIMILATORY SULFITE REDUCTASE SIRA"/>
    <property type="match status" value="1"/>
</dbReference>
<dbReference type="InterPro" id="IPR051829">
    <property type="entry name" value="Multiheme_Cytochr_ET"/>
</dbReference>
<dbReference type="RefSeq" id="WP_255390970.1">
    <property type="nucleotide sequence ID" value="NZ_CP101509.1"/>
</dbReference>
<dbReference type="PROSITE" id="PS50005">
    <property type="entry name" value="TPR"/>
    <property type="match status" value="1"/>
</dbReference>
<keyword evidence="2" id="KW-0802">TPR repeat</keyword>
<dbReference type="Gene3D" id="1.25.40.10">
    <property type="entry name" value="Tetratricopeptide repeat domain"/>
    <property type="match status" value="1"/>
</dbReference>
<dbReference type="PANTHER" id="PTHR35038:SF8">
    <property type="entry name" value="C-TYPE POLYHEME CYTOCHROME OMCC"/>
    <property type="match status" value="1"/>
</dbReference>
<evidence type="ECO:0000259" key="4">
    <source>
        <dbReference type="Pfam" id="PF09699"/>
    </source>
</evidence>
<dbReference type="SUPFAM" id="SSF48695">
    <property type="entry name" value="Multiheme cytochromes"/>
    <property type="match status" value="1"/>
</dbReference>
<keyword evidence="7" id="KW-1185">Reference proteome</keyword>
<feature type="domain" description="Cytochrome c-552/4" evidence="5">
    <location>
        <begin position="34"/>
        <end position="58"/>
    </location>
</feature>
<evidence type="ECO:0000256" key="2">
    <source>
        <dbReference type="PROSITE-ProRule" id="PRU00339"/>
    </source>
</evidence>
<dbReference type="InterPro" id="IPR023155">
    <property type="entry name" value="Cyt_c-552/4"/>
</dbReference>
<accession>A0ABY5GM77</accession>
<feature type="domain" description="Cytochrome c-552/4" evidence="5">
    <location>
        <begin position="151"/>
        <end position="204"/>
    </location>
</feature>
<dbReference type="InterPro" id="IPR019734">
    <property type="entry name" value="TPR_rpt"/>
</dbReference>
<reference evidence="6" key="1">
    <citation type="submission" date="2022-07" db="EMBL/GenBank/DDBJ databases">
        <title>Genome sequencing of Photobacterium atrarenae GJH2-4.</title>
        <authorList>
            <person name="Park S.-J."/>
        </authorList>
    </citation>
    <scope>NUCLEOTIDE SEQUENCE</scope>
    <source>
        <strain evidence="6">GJH2-4</strain>
    </source>
</reference>
<dbReference type="SUPFAM" id="SSF48452">
    <property type="entry name" value="TPR-like"/>
    <property type="match status" value="1"/>
</dbReference>
<feature type="signal peptide" evidence="3">
    <location>
        <begin position="1"/>
        <end position="22"/>
    </location>
</feature>
<gene>
    <name evidence="6" type="ORF">NNL38_21820</name>
</gene>
<feature type="chain" id="PRO_5046643424" evidence="3">
    <location>
        <begin position="23"/>
        <end position="757"/>
    </location>
</feature>
<sequence>MTAIYFKAMIIAFTILSGMASASDTQINDPAALCGNCHQQQVKAWQQSHHFHAMEPAGPESILAAFTNEQITYLGRPARFFRQDDQYLVTFFDEHQRQHTLSVVYTFGYRPLQQYLFRAESGKLQLIPFAWDSRSKAEGGQRWFILHPEQSKSDSFHWTQMGQNWNQMCADCHSTNFEKHFNSQSNTYQSTYASVNVSCDACHGSPTRHLAWAKGDQGIKHRGFDTAIKAKTSGFHPDENGALVPVTPLQASRQIETCATCHARRAQLGDRQAPDDLFNAFQPSLLTTGLYFPDGQIQDEVYVWGSFVQSKMYQAGVTCTNCHNPHSGQLKLSGNQTCTQCHTSATYDSEQHHHHQAFNAGNQCVDCHMSATTYMQVDPRRDHSFRVPRPDLTQTIGTPNACNGCHQDQSAQWAQTQLHQWFPASQLQNEQHFATVFHAADQGMLTDSTALSRIAQNSNTPEMIRASALSRMASMPPDANAMIAITRAVKKDEPLQRMGAIQAAGNFPLEQRWRLLNPLLHDPRLSIRTEAARALAPMLLQPASQLTPGEYKQLNAGLREYQTVQRYQADRGYAHTALGNLALSLQQIEDAIGHFNQAIDVEPIFIPAYVNLADTYRLKQDEAQSRHVLTQGLALAPEAAALNYAMAMSLVRSQNKPKAATYLQKAAEAEPESLRYHYTYSLLLKDIGQPMQAIQALKRAYHLSPNNPDLVYTLSQSYAEVSNYQAALFYAAQLRRLLPDNPQVAHYIEQLQARSKR</sequence>
<evidence type="ECO:0000313" key="7">
    <source>
        <dbReference type="Proteomes" id="UP001057998"/>
    </source>
</evidence>
<name>A0ABY5GM77_9GAMM</name>
<feature type="repeat" description="TPR" evidence="2">
    <location>
        <begin position="572"/>
        <end position="605"/>
    </location>
</feature>